<evidence type="ECO:0000313" key="2">
    <source>
        <dbReference type="Proteomes" id="UP000789901"/>
    </source>
</evidence>
<dbReference type="EMBL" id="CAJVQB010045321">
    <property type="protein sequence ID" value="CAG8832417.1"/>
    <property type="molecule type" value="Genomic_DNA"/>
</dbReference>
<dbReference type="Proteomes" id="UP000789901">
    <property type="component" value="Unassembled WGS sequence"/>
</dbReference>
<sequence length="84" mass="9851">MEVLEEKAQEAIYNNERKQSKKAKMRHINNKRNTSYNDMQNSNSNIIAESALSEMTHQPEDNKAVDMQVDKEFTRIEQEDHIAI</sequence>
<keyword evidence="2" id="KW-1185">Reference proteome</keyword>
<feature type="non-terminal residue" evidence="1">
    <location>
        <position position="84"/>
    </location>
</feature>
<organism evidence="1 2">
    <name type="scientific">Gigaspora margarita</name>
    <dbReference type="NCBI Taxonomy" id="4874"/>
    <lineage>
        <taxon>Eukaryota</taxon>
        <taxon>Fungi</taxon>
        <taxon>Fungi incertae sedis</taxon>
        <taxon>Mucoromycota</taxon>
        <taxon>Glomeromycotina</taxon>
        <taxon>Glomeromycetes</taxon>
        <taxon>Diversisporales</taxon>
        <taxon>Gigasporaceae</taxon>
        <taxon>Gigaspora</taxon>
    </lineage>
</organism>
<evidence type="ECO:0000313" key="1">
    <source>
        <dbReference type="EMBL" id="CAG8832417.1"/>
    </source>
</evidence>
<name>A0ABN7WHY1_GIGMA</name>
<accession>A0ABN7WHY1</accession>
<comment type="caution">
    <text evidence="1">The sequence shown here is derived from an EMBL/GenBank/DDBJ whole genome shotgun (WGS) entry which is preliminary data.</text>
</comment>
<reference evidence="1 2" key="1">
    <citation type="submission" date="2021-06" db="EMBL/GenBank/DDBJ databases">
        <authorList>
            <person name="Kallberg Y."/>
            <person name="Tangrot J."/>
            <person name="Rosling A."/>
        </authorList>
    </citation>
    <scope>NUCLEOTIDE SEQUENCE [LARGE SCALE GENOMIC DNA]</scope>
    <source>
        <strain evidence="1 2">120-4 pot B 10/14</strain>
    </source>
</reference>
<proteinExistence type="predicted"/>
<protein>
    <submittedName>
        <fullName evidence="1">40505_t:CDS:1</fullName>
    </submittedName>
</protein>
<gene>
    <name evidence="1" type="ORF">GMARGA_LOCUS31047</name>
</gene>